<dbReference type="InterPro" id="IPR036250">
    <property type="entry name" value="AcylCo_DH-like_C"/>
</dbReference>
<reference evidence="10" key="1">
    <citation type="journal article" date="2014" name="Int. J. Syst. Evol. Microbiol.">
        <title>Complete genome sequence of Corynebacterium casei LMG S-19264T (=DSM 44701T), isolated from a smear-ripened cheese.</title>
        <authorList>
            <consortium name="US DOE Joint Genome Institute (JGI-PGF)"/>
            <person name="Walter F."/>
            <person name="Albersmeier A."/>
            <person name="Kalinowski J."/>
            <person name="Ruckert C."/>
        </authorList>
    </citation>
    <scope>NUCLEOTIDE SEQUENCE</scope>
    <source>
        <strain evidence="10">JCM 11219</strain>
    </source>
</reference>
<evidence type="ECO:0000256" key="4">
    <source>
        <dbReference type="ARBA" id="ARBA00022827"/>
    </source>
</evidence>
<dbReference type="InterPro" id="IPR009075">
    <property type="entry name" value="AcylCo_DH/oxidase_C"/>
</dbReference>
<organism evidence="10 11">
    <name type="scientific">Vulcanisaeta souniana JCM 11219</name>
    <dbReference type="NCBI Taxonomy" id="1293586"/>
    <lineage>
        <taxon>Archaea</taxon>
        <taxon>Thermoproteota</taxon>
        <taxon>Thermoprotei</taxon>
        <taxon>Thermoproteales</taxon>
        <taxon>Thermoproteaceae</taxon>
        <taxon>Vulcanisaeta</taxon>
    </lineage>
</organism>
<reference evidence="12" key="3">
    <citation type="submission" date="2022-09" db="EMBL/GenBank/DDBJ databases">
        <title>Complete genome sequence of Vulcanisaeta souniana.</title>
        <authorList>
            <person name="Kato S."/>
            <person name="Itoh T."/>
            <person name="Ohkuma M."/>
        </authorList>
    </citation>
    <scope>NUCLEOTIDE SEQUENCE [LARGE SCALE GENOMIC DNA]</scope>
    <source>
        <strain evidence="12">JCM 11219</strain>
    </source>
</reference>
<dbReference type="OrthoDB" id="275197at2157"/>
<feature type="domain" description="Acyl-CoA dehydrogenase/oxidase C-terminal" evidence="6">
    <location>
        <begin position="266"/>
        <end position="405"/>
    </location>
</feature>
<proteinExistence type="inferred from homology"/>
<keyword evidence="5" id="KW-0560">Oxidoreductase</keyword>
<name>A0A830E0V1_9CREN</name>
<dbReference type="GO" id="GO:0050660">
    <property type="term" value="F:flavin adenine dinucleotide binding"/>
    <property type="evidence" value="ECO:0007669"/>
    <property type="project" value="InterPro"/>
</dbReference>
<dbReference type="Proteomes" id="UP000657075">
    <property type="component" value="Unassembled WGS sequence"/>
</dbReference>
<accession>A0A830E0V1</accession>
<keyword evidence="3 5" id="KW-0285">Flavoprotein</keyword>
<dbReference type="InterPro" id="IPR046373">
    <property type="entry name" value="Acyl-CoA_Oxase/DH_mid-dom_sf"/>
</dbReference>
<keyword evidence="4 5" id="KW-0274">FAD</keyword>
<dbReference type="InterPro" id="IPR037069">
    <property type="entry name" value="AcylCoA_DH/ox_N_sf"/>
</dbReference>
<dbReference type="PANTHER" id="PTHR43884">
    <property type="entry name" value="ACYL-COA DEHYDROGENASE"/>
    <property type="match status" value="1"/>
</dbReference>
<dbReference type="Gene3D" id="1.10.540.10">
    <property type="entry name" value="Acyl-CoA dehydrogenase/oxidase, N-terminal domain"/>
    <property type="match status" value="1"/>
</dbReference>
<dbReference type="Pfam" id="PF02771">
    <property type="entry name" value="Acyl-CoA_dh_N"/>
    <property type="match status" value="1"/>
</dbReference>
<comment type="similarity">
    <text evidence="2 5">Belongs to the acyl-CoA dehydrogenase family.</text>
</comment>
<sequence length="417" mass="46928">MSFVDLDRTNDEDELMRKNIRRLAEEVLRPLSIKLDKMKPRDRVAPGSPLFDAIRELKRMGLHRIHLPRENGGLGLTNLQRYMVDEELGWGSLGFATLIGVDAIPLTITALFGSEGIRDEIVKPWIEDTEGKYIGCWGVTEPEHGSDYILAFRDEDVESFGMGNVIIEHDGDEWVINGQKSAWVSAAPVCTHMGLHAQLRDGKSLRDGAFVIVPLNLKGVRKGEPVDMLGNRECPQGPVFFDNVRVPDDYVIAQPPFYELFSDQLLNLTSVNMGAFSVGLARAAFEEALKYARSRIQGGKPLIEHKNIKLKIYEMFERVEAARYYVRKAMDFVYTKFFVDQSFTTPPRYARAAQVYAKKIAFEVAHDALQIFGAYGLSGEFIIEKLFRDARALLIEDGTVEALSLDAADDIARNYGL</sequence>
<evidence type="ECO:0000313" key="11">
    <source>
        <dbReference type="Proteomes" id="UP000657075"/>
    </source>
</evidence>
<dbReference type="InterPro" id="IPR006091">
    <property type="entry name" value="Acyl-CoA_Oxase/DH_mid-dom"/>
</dbReference>
<keyword evidence="12" id="KW-1185">Reference proteome</keyword>
<dbReference type="SUPFAM" id="SSF47203">
    <property type="entry name" value="Acyl-CoA dehydrogenase C-terminal domain-like"/>
    <property type="match status" value="1"/>
</dbReference>
<dbReference type="Gene3D" id="1.20.140.10">
    <property type="entry name" value="Butyryl-CoA Dehydrogenase, subunit A, domain 3"/>
    <property type="match status" value="1"/>
</dbReference>
<feature type="domain" description="Acyl-CoA oxidase/dehydrogenase middle" evidence="7">
    <location>
        <begin position="136"/>
        <end position="244"/>
    </location>
</feature>
<evidence type="ECO:0000313" key="10">
    <source>
        <dbReference type="EMBL" id="GGI75699.1"/>
    </source>
</evidence>
<reference evidence="9" key="4">
    <citation type="journal article" date="2023" name="Microbiol. Resour. Announc.">
        <title>Complete Genome Sequence of Vulcanisaeta souniana Strain IC-059, a Hyperthermophilic Archaeon Isolated from Hot Spring Water in Japan.</title>
        <authorList>
            <person name="Kato S."/>
            <person name="Itoh T."/>
            <person name="Wu L."/>
            <person name="Ma J."/>
            <person name="Ohkuma M."/>
        </authorList>
    </citation>
    <scope>NUCLEOTIDE SEQUENCE</scope>
    <source>
        <strain evidence="9">JCM 11219</strain>
    </source>
</reference>
<dbReference type="EMBL" id="AP026830">
    <property type="protein sequence ID" value="BDR92461.1"/>
    <property type="molecule type" value="Genomic_DNA"/>
</dbReference>
<evidence type="ECO:0000256" key="5">
    <source>
        <dbReference type="RuleBase" id="RU362125"/>
    </source>
</evidence>
<dbReference type="PANTHER" id="PTHR43884:SF12">
    <property type="entry name" value="ISOVALERYL-COA DEHYDROGENASE, MITOCHONDRIAL-RELATED"/>
    <property type="match status" value="1"/>
</dbReference>
<evidence type="ECO:0000256" key="2">
    <source>
        <dbReference type="ARBA" id="ARBA00009347"/>
    </source>
</evidence>
<feature type="domain" description="Acyl-CoA dehydrogenase/oxidase N-terminal" evidence="8">
    <location>
        <begin position="11"/>
        <end position="124"/>
    </location>
</feature>
<dbReference type="CDD" id="cd00567">
    <property type="entry name" value="ACAD"/>
    <property type="match status" value="1"/>
</dbReference>
<dbReference type="EMBL" id="BMNM01000003">
    <property type="protein sequence ID" value="GGI75699.1"/>
    <property type="molecule type" value="Genomic_DNA"/>
</dbReference>
<comment type="cofactor">
    <cofactor evidence="1 5">
        <name>FAD</name>
        <dbReference type="ChEBI" id="CHEBI:57692"/>
    </cofactor>
</comment>
<dbReference type="GeneID" id="76207103"/>
<dbReference type="InterPro" id="IPR013786">
    <property type="entry name" value="AcylCoA_DH/ox_N"/>
</dbReference>
<evidence type="ECO:0000313" key="9">
    <source>
        <dbReference type="EMBL" id="BDR92461.1"/>
    </source>
</evidence>
<evidence type="ECO:0000256" key="1">
    <source>
        <dbReference type="ARBA" id="ARBA00001974"/>
    </source>
</evidence>
<dbReference type="AlphaFoldDB" id="A0A830E0V1"/>
<evidence type="ECO:0000259" key="7">
    <source>
        <dbReference type="Pfam" id="PF02770"/>
    </source>
</evidence>
<evidence type="ECO:0000259" key="6">
    <source>
        <dbReference type="Pfam" id="PF00441"/>
    </source>
</evidence>
<dbReference type="Pfam" id="PF02770">
    <property type="entry name" value="Acyl-CoA_dh_M"/>
    <property type="match status" value="1"/>
</dbReference>
<evidence type="ECO:0000313" key="12">
    <source>
        <dbReference type="Proteomes" id="UP001060771"/>
    </source>
</evidence>
<reference evidence="10" key="2">
    <citation type="submission" date="2020-09" db="EMBL/GenBank/DDBJ databases">
        <authorList>
            <person name="Sun Q."/>
            <person name="Ohkuma M."/>
        </authorList>
    </citation>
    <scope>NUCLEOTIDE SEQUENCE</scope>
    <source>
        <strain evidence="10">JCM 11219</strain>
    </source>
</reference>
<dbReference type="GO" id="GO:0003995">
    <property type="term" value="F:acyl-CoA dehydrogenase activity"/>
    <property type="evidence" value="ECO:0007669"/>
    <property type="project" value="TreeGrafter"/>
</dbReference>
<dbReference type="RefSeq" id="WP_188603004.1">
    <property type="nucleotide sequence ID" value="NZ_AP026830.1"/>
</dbReference>
<gene>
    <name evidence="10" type="ORF">GCM10007112_10630</name>
    <name evidence="9" type="ORF">Vsou_15540</name>
</gene>
<dbReference type="Pfam" id="PF00441">
    <property type="entry name" value="Acyl-CoA_dh_1"/>
    <property type="match status" value="1"/>
</dbReference>
<protein>
    <submittedName>
        <fullName evidence="10">Acyl-CoA dehydrogenase</fullName>
    </submittedName>
</protein>
<dbReference type="InterPro" id="IPR009100">
    <property type="entry name" value="AcylCoA_DH/oxidase_NM_dom_sf"/>
</dbReference>
<dbReference type="SUPFAM" id="SSF56645">
    <property type="entry name" value="Acyl-CoA dehydrogenase NM domain-like"/>
    <property type="match status" value="1"/>
</dbReference>
<evidence type="ECO:0000256" key="3">
    <source>
        <dbReference type="ARBA" id="ARBA00022630"/>
    </source>
</evidence>
<dbReference type="Proteomes" id="UP001060771">
    <property type="component" value="Chromosome"/>
</dbReference>
<dbReference type="Gene3D" id="2.40.110.10">
    <property type="entry name" value="Butyryl-CoA Dehydrogenase, subunit A, domain 2"/>
    <property type="match status" value="1"/>
</dbReference>
<evidence type="ECO:0000259" key="8">
    <source>
        <dbReference type="Pfam" id="PF02771"/>
    </source>
</evidence>